<evidence type="ECO:0000313" key="3">
    <source>
        <dbReference type="EMBL" id="KAE8262273.1"/>
    </source>
</evidence>
<evidence type="ECO:0000256" key="1">
    <source>
        <dbReference type="SAM" id="MobiDB-lite"/>
    </source>
</evidence>
<organism evidence="3 4">
    <name type="scientific">Tilletia caries</name>
    <name type="common">wheat bunt fungus</name>
    <dbReference type="NCBI Taxonomy" id="13290"/>
    <lineage>
        <taxon>Eukaryota</taxon>
        <taxon>Fungi</taxon>
        <taxon>Dikarya</taxon>
        <taxon>Basidiomycota</taxon>
        <taxon>Ustilaginomycotina</taxon>
        <taxon>Exobasidiomycetes</taxon>
        <taxon>Tilletiales</taxon>
        <taxon>Tilletiaceae</taxon>
        <taxon>Tilletia</taxon>
    </lineage>
</organism>
<dbReference type="AlphaFoldDB" id="A0A177VDL8"/>
<feature type="compositionally biased region" description="Acidic residues" evidence="1">
    <location>
        <begin position="342"/>
        <end position="356"/>
    </location>
</feature>
<feature type="compositionally biased region" description="Polar residues" evidence="1">
    <location>
        <begin position="277"/>
        <end position="288"/>
    </location>
</feature>
<dbReference type="EMBL" id="CAJHJG010003379">
    <property type="protein sequence ID" value="CAD6930989.1"/>
    <property type="molecule type" value="Genomic_DNA"/>
</dbReference>
<dbReference type="EMBL" id="LWDD02000257">
    <property type="protein sequence ID" value="KAE8262273.1"/>
    <property type="molecule type" value="Genomic_DNA"/>
</dbReference>
<keyword evidence="5" id="KW-1185">Reference proteome</keyword>
<comment type="caution">
    <text evidence="3">The sequence shown here is derived from an EMBL/GenBank/DDBJ whole genome shotgun (WGS) entry which is preliminary data.</text>
</comment>
<feature type="compositionally biased region" description="Basic residues" evidence="1">
    <location>
        <begin position="265"/>
        <end position="276"/>
    </location>
</feature>
<dbReference type="Proteomes" id="UP000836402">
    <property type="component" value="Unassembled WGS sequence"/>
</dbReference>
<feature type="compositionally biased region" description="Basic and acidic residues" evidence="1">
    <location>
        <begin position="244"/>
        <end position="253"/>
    </location>
</feature>
<proteinExistence type="predicted"/>
<name>A0A177VDL8_9BASI</name>
<gene>
    <name evidence="3" type="ORF">A4X03_0g2584</name>
    <name evidence="2" type="ORF">JKIAZH3_G6554</name>
</gene>
<sequence length="415" mass="44718">MPDAQEVYFLTPHNPSDGPWPPTWLVKAGDRLRIAYTAYIDACRILEVPVDELKIAQQLVVGGDLVGGFQAWESDAILSRHPIFGPMMWAAGRLDAAAEAYLEQCQDRGVPLRPVDFVLRLVSGKDLAAEYSLATAPGLHPPGHSLPPPQQVAGASHSSASMPEASDAAAASALPRQAPVPSPISTIRMAGSSTTGAIRPSPLSQLASAPSPSSGSRRKIILSTPNPQLSAPSQTVSGTAMPDSEDRQLRRTSESPPGLSQKLPSPKRRRLTKKTNKGQQGRASTSLSAMLDTADEEEDDNDDDSEYVEYRGEQRAEGGPLLENRALRSRPRRVATPLPQGTDDEDEDEDEDDNREEEQPQAGGLVFVQGSDEEEGRGTEQQAGAAPHLRAQTTTSSFIEVLLPPPRSNYHEQLH</sequence>
<accession>A0A177VDL8</accession>
<reference evidence="2" key="3">
    <citation type="submission" date="2020-10" db="EMBL/GenBank/DDBJ databases">
        <authorList>
            <person name="Sedaghatjoo S."/>
        </authorList>
    </citation>
    <scope>NUCLEOTIDE SEQUENCE</scope>
    <source>
        <strain evidence="2">AZH3</strain>
    </source>
</reference>
<evidence type="ECO:0000313" key="4">
    <source>
        <dbReference type="Proteomes" id="UP000077671"/>
    </source>
</evidence>
<reference evidence="3" key="2">
    <citation type="journal article" date="2019" name="IMA Fungus">
        <title>Genome sequencing and comparison of five Tilletia species to identify candidate genes for the detection of regulated species infecting wheat.</title>
        <authorList>
            <person name="Nguyen H.D.T."/>
            <person name="Sultana T."/>
            <person name="Kesanakurti P."/>
            <person name="Hambleton S."/>
        </authorList>
    </citation>
    <scope>NUCLEOTIDE SEQUENCE</scope>
    <source>
        <strain evidence="3">DAOMC 238032</strain>
    </source>
</reference>
<evidence type="ECO:0000313" key="2">
    <source>
        <dbReference type="EMBL" id="CAD6930989.1"/>
    </source>
</evidence>
<evidence type="ECO:0000313" key="5">
    <source>
        <dbReference type="Proteomes" id="UP000836402"/>
    </source>
</evidence>
<feature type="region of interest" description="Disordered" evidence="1">
    <location>
        <begin position="139"/>
        <end position="415"/>
    </location>
</feature>
<feature type="compositionally biased region" description="Acidic residues" evidence="1">
    <location>
        <begin position="293"/>
        <end position="307"/>
    </location>
</feature>
<dbReference type="Proteomes" id="UP000077671">
    <property type="component" value="Unassembled WGS sequence"/>
</dbReference>
<feature type="compositionally biased region" description="Low complexity" evidence="1">
    <location>
        <begin position="200"/>
        <end position="215"/>
    </location>
</feature>
<feature type="compositionally biased region" description="Low complexity" evidence="1">
    <location>
        <begin position="158"/>
        <end position="173"/>
    </location>
</feature>
<feature type="compositionally biased region" description="Polar residues" evidence="1">
    <location>
        <begin position="223"/>
        <end position="238"/>
    </location>
</feature>
<protein>
    <submittedName>
        <fullName evidence="3">Uncharacterized protein</fullName>
    </submittedName>
</protein>
<reference evidence="3" key="1">
    <citation type="submission" date="2016-04" db="EMBL/GenBank/DDBJ databases">
        <authorList>
            <person name="Nguyen H.D."/>
            <person name="Kesanakurti P."/>
            <person name="Cullis J."/>
            <person name="Levesque C.A."/>
            <person name="Hambleton S."/>
        </authorList>
    </citation>
    <scope>NUCLEOTIDE SEQUENCE</scope>
    <source>
        <strain evidence="3">DAOMC 238032</strain>
    </source>
</reference>